<dbReference type="EMBL" id="MU001689">
    <property type="protein sequence ID" value="KAF2454815.1"/>
    <property type="molecule type" value="Genomic_DNA"/>
</dbReference>
<dbReference type="AlphaFoldDB" id="A0A6A6NSP2"/>
<organism evidence="2 3">
    <name type="scientific">Lineolata rhizophorae</name>
    <dbReference type="NCBI Taxonomy" id="578093"/>
    <lineage>
        <taxon>Eukaryota</taxon>
        <taxon>Fungi</taxon>
        <taxon>Dikarya</taxon>
        <taxon>Ascomycota</taxon>
        <taxon>Pezizomycotina</taxon>
        <taxon>Dothideomycetes</taxon>
        <taxon>Dothideomycetes incertae sedis</taxon>
        <taxon>Lineolatales</taxon>
        <taxon>Lineolataceae</taxon>
        <taxon>Lineolata</taxon>
    </lineage>
</organism>
<evidence type="ECO:0000313" key="3">
    <source>
        <dbReference type="Proteomes" id="UP000799766"/>
    </source>
</evidence>
<keyword evidence="1" id="KW-0472">Membrane</keyword>
<protein>
    <submittedName>
        <fullName evidence="2">Uncharacterized protein</fullName>
    </submittedName>
</protein>
<proteinExistence type="predicted"/>
<keyword evidence="1" id="KW-1133">Transmembrane helix</keyword>
<feature type="non-terminal residue" evidence="2">
    <location>
        <position position="1"/>
    </location>
</feature>
<name>A0A6A6NSP2_9PEZI</name>
<feature type="transmembrane region" description="Helical" evidence="1">
    <location>
        <begin position="22"/>
        <end position="42"/>
    </location>
</feature>
<evidence type="ECO:0000256" key="1">
    <source>
        <dbReference type="SAM" id="Phobius"/>
    </source>
</evidence>
<sequence>ARSAEALHQFAKRSNWAAEEPGVVLVFCIIFVVALLLIGLFVHKKLQQRKA</sequence>
<reference evidence="2" key="1">
    <citation type="journal article" date="2020" name="Stud. Mycol.">
        <title>101 Dothideomycetes genomes: a test case for predicting lifestyles and emergence of pathogens.</title>
        <authorList>
            <person name="Haridas S."/>
            <person name="Albert R."/>
            <person name="Binder M."/>
            <person name="Bloem J."/>
            <person name="Labutti K."/>
            <person name="Salamov A."/>
            <person name="Andreopoulos B."/>
            <person name="Baker S."/>
            <person name="Barry K."/>
            <person name="Bills G."/>
            <person name="Bluhm B."/>
            <person name="Cannon C."/>
            <person name="Castanera R."/>
            <person name="Culley D."/>
            <person name="Daum C."/>
            <person name="Ezra D."/>
            <person name="Gonzalez J."/>
            <person name="Henrissat B."/>
            <person name="Kuo A."/>
            <person name="Liang C."/>
            <person name="Lipzen A."/>
            <person name="Lutzoni F."/>
            <person name="Magnuson J."/>
            <person name="Mondo S."/>
            <person name="Nolan M."/>
            <person name="Ohm R."/>
            <person name="Pangilinan J."/>
            <person name="Park H.-J."/>
            <person name="Ramirez L."/>
            <person name="Alfaro M."/>
            <person name="Sun H."/>
            <person name="Tritt A."/>
            <person name="Yoshinaga Y."/>
            <person name="Zwiers L.-H."/>
            <person name="Turgeon B."/>
            <person name="Goodwin S."/>
            <person name="Spatafora J."/>
            <person name="Crous P."/>
            <person name="Grigoriev I."/>
        </authorList>
    </citation>
    <scope>NUCLEOTIDE SEQUENCE</scope>
    <source>
        <strain evidence="2">ATCC 16933</strain>
    </source>
</reference>
<feature type="non-terminal residue" evidence="2">
    <location>
        <position position="51"/>
    </location>
</feature>
<gene>
    <name evidence="2" type="ORF">BDY21DRAFT_276438</name>
</gene>
<accession>A0A6A6NSP2</accession>
<keyword evidence="1" id="KW-0812">Transmembrane</keyword>
<keyword evidence="3" id="KW-1185">Reference proteome</keyword>
<evidence type="ECO:0000313" key="2">
    <source>
        <dbReference type="EMBL" id="KAF2454815.1"/>
    </source>
</evidence>
<dbReference type="Proteomes" id="UP000799766">
    <property type="component" value="Unassembled WGS sequence"/>
</dbReference>